<dbReference type="GeneID" id="18821455"/>
<protein>
    <submittedName>
        <fullName evidence="2">Uncharacterized protein</fullName>
    </submittedName>
</protein>
<dbReference type="OrthoDB" id="2679375at2759"/>
<feature type="transmembrane region" description="Helical" evidence="1">
    <location>
        <begin position="38"/>
        <end position="57"/>
    </location>
</feature>
<sequence length="244" mass="27729">MKVFYSLARYLPFAMLGLRCYAAVNTSLSYDLCTLFYGMNAWLQTISFLFAELIFVLRTYAIWGHNKRVLVILLGSIFGTFVGIIVLITTVRNDFISSPSPAPMITPCYEDTQYDVISVAYVLLFLLELEILLFTLYRALKHYRFMRSSQLLQVCIQHNIFYFACGSAFSVANIIITFLCKPTYNDYLFSNIQAAAHAMLVARMQINLWKRDQANSEASSEPLSIGQLDFARSLQTTSASITNL</sequence>
<gene>
    <name evidence="2" type="ORF">SERLADRAFT_480044</name>
</gene>
<dbReference type="EMBL" id="GL945445">
    <property type="protein sequence ID" value="EGO18952.1"/>
    <property type="molecule type" value="Genomic_DNA"/>
</dbReference>
<feature type="transmembrane region" description="Helical" evidence="1">
    <location>
        <begin position="160"/>
        <end position="179"/>
    </location>
</feature>
<feature type="transmembrane region" description="Helical" evidence="1">
    <location>
        <begin position="69"/>
        <end position="91"/>
    </location>
</feature>
<dbReference type="AlphaFoldDB" id="F8PCK0"/>
<feature type="transmembrane region" description="Helical" evidence="1">
    <location>
        <begin position="119"/>
        <end position="140"/>
    </location>
</feature>
<accession>F8PCK0</accession>
<dbReference type="RefSeq" id="XP_007324176.1">
    <property type="nucleotide sequence ID" value="XM_007324114.1"/>
</dbReference>
<name>F8PCK0_SERL9</name>
<proteinExistence type="predicted"/>
<dbReference type="Proteomes" id="UP000008064">
    <property type="component" value="Unassembled WGS sequence"/>
</dbReference>
<keyword evidence="1" id="KW-1133">Transmembrane helix</keyword>
<dbReference type="HOGENOM" id="CLU_035509_11_2_1"/>
<keyword evidence="1" id="KW-0472">Membrane</keyword>
<organism>
    <name type="scientific">Serpula lacrymans var. lacrymans (strain S7.9)</name>
    <name type="common">Dry rot fungus</name>
    <dbReference type="NCBI Taxonomy" id="578457"/>
    <lineage>
        <taxon>Eukaryota</taxon>
        <taxon>Fungi</taxon>
        <taxon>Dikarya</taxon>
        <taxon>Basidiomycota</taxon>
        <taxon>Agaricomycotina</taxon>
        <taxon>Agaricomycetes</taxon>
        <taxon>Agaricomycetidae</taxon>
        <taxon>Boletales</taxon>
        <taxon>Coniophorineae</taxon>
        <taxon>Serpulaceae</taxon>
        <taxon>Serpula</taxon>
    </lineage>
</organism>
<dbReference type="KEGG" id="sla:SERLADRAFT_480044"/>
<keyword evidence="1" id="KW-0812">Transmembrane</keyword>
<evidence type="ECO:0000313" key="2">
    <source>
        <dbReference type="EMBL" id="EGO18952.1"/>
    </source>
</evidence>
<reference evidence="2" key="1">
    <citation type="submission" date="2011-04" db="EMBL/GenBank/DDBJ databases">
        <title>Evolution of plant cell wall degrading machinery underlies the functional diversity of forest fungi.</title>
        <authorList>
            <consortium name="US DOE Joint Genome Institute (JGI-PGF)"/>
            <person name="Eastwood D.C."/>
            <person name="Floudas D."/>
            <person name="Binder M."/>
            <person name="Majcherczyk A."/>
            <person name="Schneider P."/>
            <person name="Aerts A."/>
            <person name="Asiegbu F.O."/>
            <person name="Baker S.E."/>
            <person name="Barry K."/>
            <person name="Bendiksby M."/>
            <person name="Blumentritt M."/>
            <person name="Coutinho P.M."/>
            <person name="Cullen D."/>
            <person name="Cullen D."/>
            <person name="Gathman A."/>
            <person name="Goodell B."/>
            <person name="Henrissat B."/>
            <person name="Ihrmark K."/>
            <person name="Kauserud H."/>
            <person name="Kohler A."/>
            <person name="LaButti K."/>
            <person name="Lapidus A."/>
            <person name="Lavin J.L."/>
            <person name="Lee Y.-H."/>
            <person name="Lindquist E."/>
            <person name="Lilly W."/>
            <person name="Lucas S."/>
            <person name="Morin E."/>
            <person name="Murat C."/>
            <person name="Oguiza J.A."/>
            <person name="Park J."/>
            <person name="Pisabarro A.G."/>
            <person name="Riley R."/>
            <person name="Rosling A."/>
            <person name="Salamov A."/>
            <person name="Schmidt O."/>
            <person name="Schmutz J."/>
            <person name="Skrede I."/>
            <person name="Stenlid J."/>
            <person name="Wiebenga A."/>
            <person name="Xie X."/>
            <person name="Kues U."/>
            <person name="Hibbett D.S."/>
            <person name="Hoffmeister D."/>
            <person name="Hogberg N."/>
            <person name="Martin F."/>
            <person name="Grigoriev I.V."/>
            <person name="Watkinson S.C."/>
        </authorList>
    </citation>
    <scope>NUCLEOTIDE SEQUENCE</scope>
    <source>
        <strain evidence="2">S7.9</strain>
    </source>
</reference>
<evidence type="ECO:0000256" key="1">
    <source>
        <dbReference type="SAM" id="Phobius"/>
    </source>
</evidence>